<dbReference type="AlphaFoldDB" id="A0AAE4FS77"/>
<accession>A0AAE4FS77</accession>
<keyword evidence="1" id="KW-0472">Membrane</keyword>
<proteinExistence type="predicted"/>
<dbReference type="InterPro" id="IPR021262">
    <property type="entry name" value="DUF2839"/>
</dbReference>
<keyword evidence="1" id="KW-0812">Transmembrane</keyword>
<reference evidence="3" key="1">
    <citation type="submission" date="2023-07" db="EMBL/GenBank/DDBJ databases">
        <authorList>
            <person name="Luz R."/>
            <person name="Cordeiro R."/>
            <person name="Fonseca A."/>
            <person name="Goncalves V."/>
        </authorList>
    </citation>
    <scope>NUCLEOTIDE SEQUENCE [LARGE SCALE GENOMIC DNA]</scope>
    <source>
        <strain evidence="3">BACA0444</strain>
    </source>
</reference>
<feature type="transmembrane region" description="Helical" evidence="1">
    <location>
        <begin position="47"/>
        <end position="69"/>
    </location>
</feature>
<comment type="caution">
    <text evidence="2">The sequence shown here is derived from an EMBL/GenBank/DDBJ whole genome shotgun (WGS) entry which is preliminary data.</text>
</comment>
<dbReference type="Proteomes" id="UP001268256">
    <property type="component" value="Unassembled WGS sequence"/>
</dbReference>
<name>A0AAE4FS77_9CYAN</name>
<keyword evidence="3" id="KW-1185">Reference proteome</keyword>
<evidence type="ECO:0000313" key="2">
    <source>
        <dbReference type="EMBL" id="MDS3861363.1"/>
    </source>
</evidence>
<dbReference type="Pfam" id="PF10999">
    <property type="entry name" value="DUF2839"/>
    <property type="match status" value="1"/>
</dbReference>
<gene>
    <name evidence="2" type="ORF">RIF25_11140</name>
</gene>
<dbReference type="EMBL" id="JAVMIP010000011">
    <property type="protein sequence ID" value="MDS3861363.1"/>
    <property type="molecule type" value="Genomic_DNA"/>
</dbReference>
<keyword evidence="1" id="KW-1133">Transmembrane helix</keyword>
<sequence length="72" mass="8196">MGDSKRRKETLGEKYGQEEPVVSWLPLTKSQASQIQKIVTRSTWTGIVLLGLIWIMVRFIGPGLGWWHVSDV</sequence>
<protein>
    <submittedName>
        <fullName evidence="2">DUF2839 domain-containing protein</fullName>
    </submittedName>
</protein>
<evidence type="ECO:0000256" key="1">
    <source>
        <dbReference type="SAM" id="Phobius"/>
    </source>
</evidence>
<dbReference type="RefSeq" id="WP_322878606.1">
    <property type="nucleotide sequence ID" value="NZ_JAVMIP010000011.1"/>
</dbReference>
<evidence type="ECO:0000313" key="3">
    <source>
        <dbReference type="Proteomes" id="UP001268256"/>
    </source>
</evidence>
<organism evidence="2 3">
    <name type="scientific">Pseudocalidococcus azoricus BACA0444</name>
    <dbReference type="NCBI Taxonomy" id="2918990"/>
    <lineage>
        <taxon>Bacteria</taxon>
        <taxon>Bacillati</taxon>
        <taxon>Cyanobacteriota</taxon>
        <taxon>Cyanophyceae</taxon>
        <taxon>Acaryochloridales</taxon>
        <taxon>Thermosynechococcaceae</taxon>
        <taxon>Pseudocalidococcus</taxon>
        <taxon>Pseudocalidococcus azoricus</taxon>
    </lineage>
</organism>